<feature type="region of interest" description="Disordered" evidence="1">
    <location>
        <begin position="130"/>
        <end position="151"/>
    </location>
</feature>
<dbReference type="Proteomes" id="UP000265703">
    <property type="component" value="Unassembled WGS sequence"/>
</dbReference>
<evidence type="ECO:0000313" key="2">
    <source>
        <dbReference type="EMBL" id="RIA82994.1"/>
    </source>
</evidence>
<comment type="caution">
    <text evidence="2">The sequence shown here is derived from an EMBL/GenBank/DDBJ whole genome shotgun (WGS) entry which is preliminary data.</text>
</comment>
<evidence type="ECO:0000313" key="3">
    <source>
        <dbReference type="Proteomes" id="UP000265703"/>
    </source>
</evidence>
<accession>A0A397SK99</accession>
<organism evidence="2 3">
    <name type="scientific">Glomus cerebriforme</name>
    <dbReference type="NCBI Taxonomy" id="658196"/>
    <lineage>
        <taxon>Eukaryota</taxon>
        <taxon>Fungi</taxon>
        <taxon>Fungi incertae sedis</taxon>
        <taxon>Mucoromycota</taxon>
        <taxon>Glomeromycotina</taxon>
        <taxon>Glomeromycetes</taxon>
        <taxon>Glomerales</taxon>
        <taxon>Glomeraceae</taxon>
        <taxon>Glomus</taxon>
    </lineage>
</organism>
<dbReference type="EMBL" id="QKYT01000609">
    <property type="protein sequence ID" value="RIA82994.1"/>
    <property type="molecule type" value="Genomic_DNA"/>
</dbReference>
<sequence>MTDLHRLYKAIRDYFDDTPVEELSYLNFLETFKPVIMSKLDVPKQEDKGTWRKRFVTHLDKIAEDDTLPHLQMLSGTILKKKKKGYVENERYTQQYKNRARTEKVKEILSSLKRKPETKCSVLPVEGKEEYKEDENYSDDTDEDDANRMPKKKKKQFRKIFQRIPTEAKLVLNSKTVVKNILFKYAKDLDYERIACLKAESP</sequence>
<protein>
    <submittedName>
        <fullName evidence="2">Uncharacterized protein</fullName>
    </submittedName>
</protein>
<feature type="compositionally biased region" description="Acidic residues" evidence="1">
    <location>
        <begin position="136"/>
        <end position="145"/>
    </location>
</feature>
<evidence type="ECO:0000256" key="1">
    <source>
        <dbReference type="SAM" id="MobiDB-lite"/>
    </source>
</evidence>
<dbReference type="OrthoDB" id="2442321at2759"/>
<reference evidence="2 3" key="1">
    <citation type="submission" date="2018-06" db="EMBL/GenBank/DDBJ databases">
        <title>Comparative genomics reveals the genomic features of Rhizophagus irregularis, R. cerebriforme, R. diaphanum and Gigaspora rosea, and their symbiotic lifestyle signature.</title>
        <authorList>
            <person name="Morin E."/>
            <person name="San Clemente H."/>
            <person name="Chen E.C.H."/>
            <person name="De La Providencia I."/>
            <person name="Hainaut M."/>
            <person name="Kuo A."/>
            <person name="Kohler A."/>
            <person name="Murat C."/>
            <person name="Tang N."/>
            <person name="Roy S."/>
            <person name="Loubradou J."/>
            <person name="Henrissat B."/>
            <person name="Grigoriev I.V."/>
            <person name="Corradi N."/>
            <person name="Roux C."/>
            <person name="Martin F.M."/>
        </authorList>
    </citation>
    <scope>NUCLEOTIDE SEQUENCE [LARGE SCALE GENOMIC DNA]</scope>
    <source>
        <strain evidence="2 3">DAOM 227022</strain>
    </source>
</reference>
<gene>
    <name evidence="2" type="ORF">C1645_834485</name>
</gene>
<proteinExistence type="predicted"/>
<dbReference type="AlphaFoldDB" id="A0A397SK99"/>
<name>A0A397SK99_9GLOM</name>
<keyword evidence="3" id="KW-1185">Reference proteome</keyword>